<dbReference type="SUPFAM" id="SSF53335">
    <property type="entry name" value="S-adenosyl-L-methionine-dependent methyltransferases"/>
    <property type="match status" value="1"/>
</dbReference>
<dbReference type="AlphaFoldDB" id="A0A5D3AXU9"/>
<name>A0A5D3AXU9_9TREE</name>
<accession>A0A5D3AXU9</accession>
<reference evidence="2 3" key="1">
    <citation type="submission" date="2017-05" db="EMBL/GenBank/DDBJ databases">
        <title>The Genome Sequence of Tsuchiyaea wingfieldii DSM 27421.</title>
        <authorList>
            <person name="Cuomo C."/>
            <person name="Passer A."/>
            <person name="Billmyre B."/>
            <person name="Heitman J."/>
        </authorList>
    </citation>
    <scope>NUCLEOTIDE SEQUENCE [LARGE SCALE GENOMIC DNA]</scope>
    <source>
        <strain evidence="2 3">DSM 27421</strain>
    </source>
</reference>
<evidence type="ECO:0000313" key="3">
    <source>
        <dbReference type="Proteomes" id="UP000322245"/>
    </source>
</evidence>
<keyword evidence="3" id="KW-1185">Reference proteome</keyword>
<dbReference type="Gene3D" id="3.40.50.150">
    <property type="entry name" value="Vaccinia Virus protein VP39"/>
    <property type="match status" value="1"/>
</dbReference>
<dbReference type="PANTHER" id="PTHR14614:SF162">
    <property type="entry name" value="EXPRESSED PROTEIN"/>
    <property type="match status" value="1"/>
</dbReference>
<dbReference type="PANTHER" id="PTHR14614">
    <property type="entry name" value="HEPATOCELLULAR CARCINOMA-ASSOCIATED ANTIGEN"/>
    <property type="match status" value="1"/>
</dbReference>
<proteinExistence type="inferred from homology"/>
<dbReference type="GO" id="GO:0042981">
    <property type="term" value="P:regulation of apoptotic process"/>
    <property type="evidence" value="ECO:0007669"/>
    <property type="project" value="InterPro"/>
</dbReference>
<dbReference type="Pfam" id="PF10294">
    <property type="entry name" value="Methyltransf_16"/>
    <property type="match status" value="1"/>
</dbReference>
<organism evidence="2 3">
    <name type="scientific">Cryptococcus floricola</name>
    <dbReference type="NCBI Taxonomy" id="2591691"/>
    <lineage>
        <taxon>Eukaryota</taxon>
        <taxon>Fungi</taxon>
        <taxon>Dikarya</taxon>
        <taxon>Basidiomycota</taxon>
        <taxon>Agaricomycotina</taxon>
        <taxon>Tremellomycetes</taxon>
        <taxon>Tremellales</taxon>
        <taxon>Cryptococcaceae</taxon>
        <taxon>Cryptococcus</taxon>
    </lineage>
</organism>
<dbReference type="Proteomes" id="UP000322245">
    <property type="component" value="Unassembled WGS sequence"/>
</dbReference>
<dbReference type="EMBL" id="NIDF01000026">
    <property type="protein sequence ID" value="TYJ56297.1"/>
    <property type="molecule type" value="Genomic_DNA"/>
</dbReference>
<comment type="caution">
    <text evidence="2">The sequence shown here is derived from an EMBL/GenBank/DDBJ whole genome shotgun (WGS) entry which is preliminary data.</text>
</comment>
<dbReference type="GO" id="GO:0008757">
    <property type="term" value="F:S-adenosylmethionine-dependent methyltransferase activity"/>
    <property type="evidence" value="ECO:0007669"/>
    <property type="project" value="UniProtKB-ARBA"/>
</dbReference>
<evidence type="ECO:0000313" key="2">
    <source>
        <dbReference type="EMBL" id="TYJ56297.1"/>
    </source>
</evidence>
<dbReference type="GO" id="GO:0005737">
    <property type="term" value="C:cytoplasm"/>
    <property type="evidence" value="ECO:0007669"/>
    <property type="project" value="TreeGrafter"/>
</dbReference>
<dbReference type="PROSITE" id="PS01258">
    <property type="entry name" value="BH2"/>
    <property type="match status" value="1"/>
</dbReference>
<dbReference type="InterPro" id="IPR019410">
    <property type="entry name" value="Methyltransf_16"/>
</dbReference>
<dbReference type="GO" id="GO:0005634">
    <property type="term" value="C:nucleus"/>
    <property type="evidence" value="ECO:0007669"/>
    <property type="project" value="TreeGrafter"/>
</dbReference>
<dbReference type="InterPro" id="IPR029063">
    <property type="entry name" value="SAM-dependent_MTases_sf"/>
</dbReference>
<dbReference type="CDD" id="cd02440">
    <property type="entry name" value="AdoMet_MTases"/>
    <property type="match status" value="1"/>
</dbReference>
<dbReference type="InterPro" id="IPR020726">
    <property type="entry name" value="Bcl2_BH2_motif_CS"/>
</dbReference>
<evidence type="ECO:0000256" key="1">
    <source>
        <dbReference type="ARBA" id="ARBA00009458"/>
    </source>
</evidence>
<protein>
    <submittedName>
        <fullName evidence="2">Uncharacterized protein</fullName>
    </submittedName>
</protein>
<sequence>MPLPASHTKHLPVIHHPLPNRLSIELPISQISSDPSSASGSTGTTGTTLWLSAQVLSAYLSSLPAPSNGKSVKVLELGGGTGFTALVLASLGYEVVSTDIEPVLSSVLGPNIDSGKRVLLGNSLPTTVSSRFLDWAHVDSLFKGEEEEAPTEDWLKPEGGWDMLVMTDTFYTPHLIEPLWNTLIYLSTPASSTTTSKPPPIYIALESRDPILIARALETGKAKGFELKKVGKRVGKEVERWGWGKDDWEGVEVWKGRYKGCSCVVGMDGYDIRLYDLSSVRQGFI</sequence>
<gene>
    <name evidence="2" type="ORF">B9479_002987</name>
</gene>
<comment type="similarity">
    <text evidence="1">Belongs to the Bcl-2 family.</text>
</comment>